<keyword evidence="6 7" id="KW-0472">Membrane</keyword>
<comment type="caution">
    <text evidence="9">The sequence shown here is derived from an EMBL/GenBank/DDBJ whole genome shotgun (WGS) entry which is preliminary data.</text>
</comment>
<dbReference type="InterPro" id="IPR032816">
    <property type="entry name" value="VTT_dom"/>
</dbReference>
<organism evidence="9 10">
    <name type="scientific">Alicyclobacillus fodiniaquatilis</name>
    <dbReference type="NCBI Taxonomy" id="1661150"/>
    <lineage>
        <taxon>Bacteria</taxon>
        <taxon>Bacillati</taxon>
        <taxon>Bacillota</taxon>
        <taxon>Bacilli</taxon>
        <taxon>Bacillales</taxon>
        <taxon>Alicyclobacillaceae</taxon>
        <taxon>Alicyclobacillus</taxon>
    </lineage>
</organism>
<evidence type="ECO:0000259" key="8">
    <source>
        <dbReference type="Pfam" id="PF09335"/>
    </source>
</evidence>
<evidence type="ECO:0000256" key="7">
    <source>
        <dbReference type="SAM" id="Phobius"/>
    </source>
</evidence>
<feature type="transmembrane region" description="Helical" evidence="7">
    <location>
        <begin position="177"/>
        <end position="196"/>
    </location>
</feature>
<dbReference type="Pfam" id="PF09335">
    <property type="entry name" value="VTT_dom"/>
    <property type="match status" value="1"/>
</dbReference>
<accession>A0ABW4JBM1</accession>
<evidence type="ECO:0000256" key="1">
    <source>
        <dbReference type="ARBA" id="ARBA00004651"/>
    </source>
</evidence>
<reference evidence="10" key="1">
    <citation type="journal article" date="2019" name="Int. J. Syst. Evol. Microbiol.">
        <title>The Global Catalogue of Microorganisms (GCM) 10K type strain sequencing project: providing services to taxonomists for standard genome sequencing and annotation.</title>
        <authorList>
            <consortium name="The Broad Institute Genomics Platform"/>
            <consortium name="The Broad Institute Genome Sequencing Center for Infectious Disease"/>
            <person name="Wu L."/>
            <person name="Ma J."/>
        </authorList>
    </citation>
    <scope>NUCLEOTIDE SEQUENCE [LARGE SCALE GENOMIC DNA]</scope>
    <source>
        <strain evidence="10">CGMCC 1.12286</strain>
    </source>
</reference>
<evidence type="ECO:0000256" key="5">
    <source>
        <dbReference type="ARBA" id="ARBA00022989"/>
    </source>
</evidence>
<evidence type="ECO:0000256" key="4">
    <source>
        <dbReference type="ARBA" id="ARBA00022692"/>
    </source>
</evidence>
<keyword evidence="4 7" id="KW-0812">Transmembrane</keyword>
<dbReference type="PANTHER" id="PTHR42709">
    <property type="entry name" value="ALKALINE PHOSPHATASE LIKE PROTEIN"/>
    <property type="match status" value="1"/>
</dbReference>
<evidence type="ECO:0000313" key="10">
    <source>
        <dbReference type="Proteomes" id="UP001597079"/>
    </source>
</evidence>
<evidence type="ECO:0000256" key="6">
    <source>
        <dbReference type="ARBA" id="ARBA00023136"/>
    </source>
</evidence>
<dbReference type="EMBL" id="JBHUCX010000009">
    <property type="protein sequence ID" value="MFD1673637.1"/>
    <property type="molecule type" value="Genomic_DNA"/>
</dbReference>
<feature type="transmembrane region" description="Helical" evidence="7">
    <location>
        <begin position="144"/>
        <end position="165"/>
    </location>
</feature>
<name>A0ABW4JBM1_9BACL</name>
<dbReference type="Proteomes" id="UP001597079">
    <property type="component" value="Unassembled WGS sequence"/>
</dbReference>
<feature type="transmembrane region" description="Helical" evidence="7">
    <location>
        <begin position="56"/>
        <end position="77"/>
    </location>
</feature>
<keyword evidence="10" id="KW-1185">Reference proteome</keyword>
<proteinExistence type="inferred from homology"/>
<gene>
    <name evidence="9" type="ORF">ACFSB2_02795</name>
</gene>
<sequence length="203" mass="22674">MDQLMMWLQQISNIIVALGYPGVFVAMVLEGLGLPFPGDAFLAFYGYAISEGDMNGLAVLSIGTLGYLAGVSIIFWLTCQFGSVILKPFYRLHILNAGRMNHTIELMNKYGALLLIPGRFLPGIRSLSTYAAAFGKLPYSTFTFYTLVSAIFWCGMWIGLGFWFGENVQTLLQHVQSILLWLTVGVCAVAVLFWLYRRMQTKN</sequence>
<feature type="domain" description="VTT" evidence="8">
    <location>
        <begin position="36"/>
        <end position="161"/>
    </location>
</feature>
<keyword evidence="5 7" id="KW-1133">Transmembrane helix</keyword>
<comment type="similarity">
    <text evidence="2">Belongs to the DedA family.</text>
</comment>
<dbReference type="InterPro" id="IPR051311">
    <property type="entry name" value="DedA_domain"/>
</dbReference>
<dbReference type="PANTHER" id="PTHR42709:SF6">
    <property type="entry name" value="UNDECAPRENYL PHOSPHATE TRANSPORTER A"/>
    <property type="match status" value="1"/>
</dbReference>
<keyword evidence="3" id="KW-1003">Cell membrane</keyword>
<dbReference type="RefSeq" id="WP_377941109.1">
    <property type="nucleotide sequence ID" value="NZ_JBHUCX010000009.1"/>
</dbReference>
<protein>
    <submittedName>
        <fullName evidence="9">DedA family protein</fullName>
    </submittedName>
</protein>
<evidence type="ECO:0000256" key="3">
    <source>
        <dbReference type="ARBA" id="ARBA00022475"/>
    </source>
</evidence>
<evidence type="ECO:0000256" key="2">
    <source>
        <dbReference type="ARBA" id="ARBA00010792"/>
    </source>
</evidence>
<feature type="transmembrane region" description="Helical" evidence="7">
    <location>
        <begin position="12"/>
        <end position="36"/>
    </location>
</feature>
<evidence type="ECO:0000313" key="9">
    <source>
        <dbReference type="EMBL" id="MFD1673637.1"/>
    </source>
</evidence>
<comment type="subcellular location">
    <subcellularLocation>
        <location evidence="1">Cell membrane</location>
        <topology evidence="1">Multi-pass membrane protein</topology>
    </subcellularLocation>
</comment>